<evidence type="ECO:0000313" key="2">
    <source>
        <dbReference type="EMBL" id="JAH45074.1"/>
    </source>
</evidence>
<sequence length="37" mass="4341">MSYTELHIAYKSICLPKKTSGKTNPSPNWHKEKRTHQ</sequence>
<reference evidence="2" key="2">
    <citation type="journal article" date="2015" name="Fish Shellfish Immunol.">
        <title>Early steps in the European eel (Anguilla anguilla)-Vibrio vulnificus interaction in the gills: Role of the RtxA13 toxin.</title>
        <authorList>
            <person name="Callol A."/>
            <person name="Pajuelo D."/>
            <person name="Ebbesson L."/>
            <person name="Teles M."/>
            <person name="MacKenzie S."/>
            <person name="Amaro C."/>
        </authorList>
    </citation>
    <scope>NUCLEOTIDE SEQUENCE</scope>
</reference>
<protein>
    <submittedName>
        <fullName evidence="2">Uncharacterized protein</fullName>
    </submittedName>
</protein>
<dbReference type="AlphaFoldDB" id="A0A0E9SUM1"/>
<name>A0A0E9SUM1_ANGAN</name>
<proteinExistence type="predicted"/>
<feature type="region of interest" description="Disordered" evidence="1">
    <location>
        <begin position="16"/>
        <end position="37"/>
    </location>
</feature>
<dbReference type="EMBL" id="GBXM01063503">
    <property type="protein sequence ID" value="JAH45074.1"/>
    <property type="molecule type" value="Transcribed_RNA"/>
</dbReference>
<evidence type="ECO:0000256" key="1">
    <source>
        <dbReference type="SAM" id="MobiDB-lite"/>
    </source>
</evidence>
<organism evidence="2">
    <name type="scientific">Anguilla anguilla</name>
    <name type="common">European freshwater eel</name>
    <name type="synonym">Muraena anguilla</name>
    <dbReference type="NCBI Taxonomy" id="7936"/>
    <lineage>
        <taxon>Eukaryota</taxon>
        <taxon>Metazoa</taxon>
        <taxon>Chordata</taxon>
        <taxon>Craniata</taxon>
        <taxon>Vertebrata</taxon>
        <taxon>Euteleostomi</taxon>
        <taxon>Actinopterygii</taxon>
        <taxon>Neopterygii</taxon>
        <taxon>Teleostei</taxon>
        <taxon>Anguilliformes</taxon>
        <taxon>Anguillidae</taxon>
        <taxon>Anguilla</taxon>
    </lineage>
</organism>
<accession>A0A0E9SUM1</accession>
<reference evidence="2" key="1">
    <citation type="submission" date="2014-11" db="EMBL/GenBank/DDBJ databases">
        <authorList>
            <person name="Amaro Gonzalez C."/>
        </authorList>
    </citation>
    <scope>NUCLEOTIDE SEQUENCE</scope>
</reference>